<dbReference type="GO" id="GO:0005886">
    <property type="term" value="C:plasma membrane"/>
    <property type="evidence" value="ECO:0007669"/>
    <property type="project" value="UniProtKB-SubCell"/>
</dbReference>
<dbReference type="PANTHER" id="PTHR22911:SF137">
    <property type="entry name" value="SOLUTE CARRIER FAMILY 35 MEMBER G2-RELATED"/>
    <property type="match status" value="1"/>
</dbReference>
<accession>A0A2Z3RY32</accession>
<dbReference type="SUPFAM" id="SSF103481">
    <property type="entry name" value="Multidrug resistance efflux transporter EmrE"/>
    <property type="match status" value="2"/>
</dbReference>
<dbReference type="NCBIfam" id="TIGR00688">
    <property type="entry name" value="rarD"/>
    <property type="match status" value="1"/>
</dbReference>
<evidence type="ECO:0000256" key="2">
    <source>
        <dbReference type="ARBA" id="ARBA00007362"/>
    </source>
</evidence>
<comment type="subcellular location">
    <subcellularLocation>
        <location evidence="1">Cell membrane</location>
        <topology evidence="1">Multi-pass membrane protein</topology>
    </subcellularLocation>
</comment>
<feature type="transmembrane region" description="Helical" evidence="8">
    <location>
        <begin position="136"/>
        <end position="152"/>
    </location>
</feature>
<name>A0A2Z3RY32_9MICO</name>
<keyword evidence="11" id="KW-1185">Reference proteome</keyword>
<keyword evidence="7 8" id="KW-0472">Membrane</keyword>
<feature type="domain" description="EamA" evidence="9">
    <location>
        <begin position="16"/>
        <end position="152"/>
    </location>
</feature>
<feature type="transmembrane region" description="Helical" evidence="8">
    <location>
        <begin position="254"/>
        <end position="272"/>
    </location>
</feature>
<dbReference type="InterPro" id="IPR004626">
    <property type="entry name" value="RarD"/>
</dbReference>
<dbReference type="AlphaFoldDB" id="A0A2Z3RY32"/>
<feature type="transmembrane region" description="Helical" evidence="8">
    <location>
        <begin position="195"/>
        <end position="218"/>
    </location>
</feature>
<keyword evidence="4" id="KW-1003">Cell membrane</keyword>
<dbReference type="Proteomes" id="UP000246894">
    <property type="component" value="Chromosome"/>
</dbReference>
<dbReference type="EMBL" id="CP023994">
    <property type="protein sequence ID" value="AWR20856.1"/>
    <property type="molecule type" value="Genomic_DNA"/>
</dbReference>
<feature type="transmembrane region" description="Helical" evidence="8">
    <location>
        <begin position="111"/>
        <end position="129"/>
    </location>
</feature>
<dbReference type="OrthoDB" id="369870at2"/>
<organism evidence="10 11">
    <name type="scientific">Aurantimicrobium photophilum</name>
    <dbReference type="NCBI Taxonomy" id="1987356"/>
    <lineage>
        <taxon>Bacteria</taxon>
        <taxon>Bacillati</taxon>
        <taxon>Actinomycetota</taxon>
        <taxon>Actinomycetes</taxon>
        <taxon>Micrococcales</taxon>
        <taxon>Microbacteriaceae</taxon>
        <taxon>Aurantimicrobium</taxon>
    </lineage>
</organism>
<dbReference type="InterPro" id="IPR000620">
    <property type="entry name" value="EamA_dom"/>
</dbReference>
<evidence type="ECO:0000313" key="10">
    <source>
        <dbReference type="EMBL" id="AWR20856.1"/>
    </source>
</evidence>
<dbReference type="InterPro" id="IPR037185">
    <property type="entry name" value="EmrE-like"/>
</dbReference>
<feature type="transmembrane region" description="Helical" evidence="8">
    <location>
        <begin position="49"/>
        <end position="68"/>
    </location>
</feature>
<protein>
    <submittedName>
        <fullName evidence="10">EamA-like transporter family protein</fullName>
    </submittedName>
</protein>
<dbReference type="KEGG" id="aum:AURMO_00237"/>
<feature type="transmembrane region" description="Helical" evidence="8">
    <location>
        <begin position="18"/>
        <end position="37"/>
    </location>
</feature>
<reference evidence="10 11" key="1">
    <citation type="submission" date="2017-10" db="EMBL/GenBank/DDBJ databases">
        <title>Genome of an Actinobacterium that displays light-enhanced growth.</title>
        <authorList>
            <person name="Maresca J.A."/>
            <person name="Hempel P."/>
            <person name="Shevchenko O."/>
            <person name="Miller K.J."/>
            <person name="Hahn M.W."/>
        </authorList>
    </citation>
    <scope>NUCLEOTIDE SEQUENCE [LARGE SCALE GENOMIC DNA]</scope>
    <source>
        <strain evidence="10 11">MWH-Mo1</strain>
    </source>
</reference>
<sequence>MSSPGASAVPEKLSRSGLLYAFGAYGLWGLFPLYFLMLEPATPFEVVGYRILFSLIFCAFLIAVTRNWKKLFAIMAQRKLMLTLGVAAVLIYINWQVFIIAVLSNHIVESSLGYFINPIVTVVLGVLVLREKLRPLQWVAVGISFVAVIVLTVSYGTIPWISLTLAASFGLYGLIKKRTGGVVDAISGLTIETIWMTPVAIIQLIIVSNLVGLTFFGYGIPHTLLLASAGVATAVPLIMFGAGARRLPLTAIGLIQYSTPVFSFCMAVFVLHEPMPPVRWVGFFIIWVALIVLTTDMLRNGKANRLARAAEELTIE</sequence>
<proteinExistence type="inferred from homology"/>
<evidence type="ECO:0000256" key="4">
    <source>
        <dbReference type="ARBA" id="ARBA00022475"/>
    </source>
</evidence>
<keyword evidence="3" id="KW-0813">Transport</keyword>
<keyword evidence="5 8" id="KW-0812">Transmembrane</keyword>
<feature type="transmembrane region" description="Helical" evidence="8">
    <location>
        <begin position="224"/>
        <end position="242"/>
    </location>
</feature>
<evidence type="ECO:0000256" key="6">
    <source>
        <dbReference type="ARBA" id="ARBA00022989"/>
    </source>
</evidence>
<evidence type="ECO:0000256" key="5">
    <source>
        <dbReference type="ARBA" id="ARBA00022692"/>
    </source>
</evidence>
<comment type="similarity">
    <text evidence="2">Belongs to the EamA transporter family.</text>
</comment>
<feature type="transmembrane region" description="Helical" evidence="8">
    <location>
        <begin position="278"/>
        <end position="298"/>
    </location>
</feature>
<evidence type="ECO:0000313" key="11">
    <source>
        <dbReference type="Proteomes" id="UP000246894"/>
    </source>
</evidence>
<keyword evidence="6 8" id="KW-1133">Transmembrane helix</keyword>
<evidence type="ECO:0000256" key="1">
    <source>
        <dbReference type="ARBA" id="ARBA00004651"/>
    </source>
</evidence>
<evidence type="ECO:0000256" key="3">
    <source>
        <dbReference type="ARBA" id="ARBA00022448"/>
    </source>
</evidence>
<dbReference type="Pfam" id="PF00892">
    <property type="entry name" value="EamA"/>
    <property type="match status" value="1"/>
</dbReference>
<evidence type="ECO:0000256" key="8">
    <source>
        <dbReference type="SAM" id="Phobius"/>
    </source>
</evidence>
<evidence type="ECO:0000256" key="7">
    <source>
        <dbReference type="ARBA" id="ARBA00023136"/>
    </source>
</evidence>
<gene>
    <name evidence="10" type="ORF">AURMO_00237</name>
</gene>
<evidence type="ECO:0000259" key="9">
    <source>
        <dbReference type="Pfam" id="PF00892"/>
    </source>
</evidence>
<feature type="transmembrane region" description="Helical" evidence="8">
    <location>
        <begin position="80"/>
        <end position="105"/>
    </location>
</feature>
<dbReference type="RefSeq" id="WP_110232762.1">
    <property type="nucleotide sequence ID" value="NZ_CP023994.1"/>
</dbReference>
<dbReference type="PANTHER" id="PTHR22911">
    <property type="entry name" value="ACYL-MALONYL CONDENSING ENZYME-RELATED"/>
    <property type="match status" value="1"/>
</dbReference>